<dbReference type="AlphaFoldDB" id="A0A6C0G789"/>
<name>A0A6C0G789_9BACL</name>
<proteinExistence type="predicted"/>
<accession>A0A6C0G789</accession>
<dbReference type="Pfam" id="PF00300">
    <property type="entry name" value="His_Phos_1"/>
    <property type="match status" value="1"/>
</dbReference>
<dbReference type="KEGG" id="plyc:GXP70_27245"/>
<dbReference type="SUPFAM" id="SSF53254">
    <property type="entry name" value="Phosphoglycerate mutase-like"/>
    <property type="match status" value="1"/>
</dbReference>
<dbReference type="InterPro" id="IPR013078">
    <property type="entry name" value="His_Pase_superF_clade-1"/>
</dbReference>
<dbReference type="EMBL" id="CP048209">
    <property type="protein sequence ID" value="QHT63295.1"/>
    <property type="molecule type" value="Genomic_DNA"/>
</dbReference>
<dbReference type="Gene3D" id="3.40.50.1240">
    <property type="entry name" value="Phosphoglycerate mutase-like"/>
    <property type="match status" value="1"/>
</dbReference>
<organism evidence="1 2">
    <name type="scientific">Paenibacillus lycopersici</name>
    <dbReference type="NCBI Taxonomy" id="2704462"/>
    <lineage>
        <taxon>Bacteria</taxon>
        <taxon>Bacillati</taxon>
        <taxon>Bacillota</taxon>
        <taxon>Bacilli</taxon>
        <taxon>Bacillales</taxon>
        <taxon>Paenibacillaceae</taxon>
        <taxon>Paenibacillus</taxon>
    </lineage>
</organism>
<keyword evidence="2" id="KW-1185">Reference proteome</keyword>
<sequence length="235" mass="26652">MKLYIIRHAEPDYPNNTITAPGHSEAKALAERLTGTRIDRIYSSPLGRALHTMQYTADALGMTPTVLPWTAELDGWQITQPSGERLVAWNSDHTWVREQRPFPSSEDWHERAPFNDPGFHAKFRQIQDDSDAFFRQHGYRREGGRYRIVESNREAVAVFCHLGFGLAWLSHLLELPLSMVWSGFWIAPSSVTTVVMEERAHGWAAPRCYGVGDTSHLYRAGLPTSRAGLYADNID</sequence>
<protein>
    <submittedName>
        <fullName evidence="1">Histidine phosphatase family protein</fullName>
    </submittedName>
</protein>
<evidence type="ECO:0000313" key="1">
    <source>
        <dbReference type="EMBL" id="QHT63295.1"/>
    </source>
</evidence>
<dbReference type="Proteomes" id="UP000476064">
    <property type="component" value="Chromosome"/>
</dbReference>
<dbReference type="RefSeq" id="WP_162359730.1">
    <property type="nucleotide sequence ID" value="NZ_CP048209.1"/>
</dbReference>
<reference evidence="1 2" key="1">
    <citation type="submission" date="2020-01" db="EMBL/GenBank/DDBJ databases">
        <title>Paenibacillus sp. nov., isolated from tomato rhizosphere.</title>
        <authorList>
            <person name="Weon H.-Y."/>
            <person name="Lee S.A."/>
        </authorList>
    </citation>
    <scope>NUCLEOTIDE SEQUENCE [LARGE SCALE GENOMIC DNA]</scope>
    <source>
        <strain evidence="1 2">12200R-189</strain>
    </source>
</reference>
<dbReference type="CDD" id="cd07067">
    <property type="entry name" value="HP_PGM_like"/>
    <property type="match status" value="1"/>
</dbReference>
<evidence type="ECO:0000313" key="2">
    <source>
        <dbReference type="Proteomes" id="UP000476064"/>
    </source>
</evidence>
<gene>
    <name evidence="1" type="ORF">GXP70_27245</name>
</gene>
<dbReference type="InterPro" id="IPR029033">
    <property type="entry name" value="His_PPase_superfam"/>
</dbReference>
<dbReference type="SMART" id="SM00855">
    <property type="entry name" value="PGAM"/>
    <property type="match status" value="1"/>
</dbReference>